<dbReference type="InterPro" id="IPR036116">
    <property type="entry name" value="FN3_sf"/>
</dbReference>
<dbReference type="EMBL" id="JAPWTK010000035">
    <property type="protein sequence ID" value="KAJ8955913.1"/>
    <property type="molecule type" value="Genomic_DNA"/>
</dbReference>
<organism evidence="1 2">
    <name type="scientific">Aromia moschata</name>
    <dbReference type="NCBI Taxonomy" id="1265417"/>
    <lineage>
        <taxon>Eukaryota</taxon>
        <taxon>Metazoa</taxon>
        <taxon>Ecdysozoa</taxon>
        <taxon>Arthropoda</taxon>
        <taxon>Hexapoda</taxon>
        <taxon>Insecta</taxon>
        <taxon>Pterygota</taxon>
        <taxon>Neoptera</taxon>
        <taxon>Endopterygota</taxon>
        <taxon>Coleoptera</taxon>
        <taxon>Polyphaga</taxon>
        <taxon>Cucujiformia</taxon>
        <taxon>Chrysomeloidea</taxon>
        <taxon>Cerambycidae</taxon>
        <taxon>Cerambycinae</taxon>
        <taxon>Callichromatini</taxon>
        <taxon>Aromia</taxon>
    </lineage>
</organism>
<accession>A0AAV8YWJ4</accession>
<evidence type="ECO:0008006" key="3">
    <source>
        <dbReference type="Google" id="ProtNLM"/>
    </source>
</evidence>
<evidence type="ECO:0000313" key="2">
    <source>
        <dbReference type="Proteomes" id="UP001162162"/>
    </source>
</evidence>
<gene>
    <name evidence="1" type="ORF">NQ318_005461</name>
</gene>
<proteinExistence type="predicted"/>
<dbReference type="SUPFAM" id="SSF49265">
    <property type="entry name" value="Fibronectin type III"/>
    <property type="match status" value="1"/>
</dbReference>
<sequence>MRGLHTQNPEKVNVWAGVIGESIIGPFLDWNRETYLALLQNNIPHALQSPDVDEVTTEEINTSTAQYGAETDDPRVETSADGGPFSIEILRIIVPPGIGNAVKLVWGRRLDDLHLNFTYGLHYGIDGEDLTSPKLTTNNLSAVIEDLEFCTKYRFAVSVAANSENRINPNNVRTIVTYADGRVPRGTCGSTSSRGKSPVCSSNGRRLVQILASPSAMSKPSDAYTTIFADYFTDFFKISAFEQGTSRYTIVTLPASKRVDFAHRFKASYEARYDVKVSTNFPASRATDVVAYKVPGVLQPYKVKVTSNPDGAFLVYWSEPFVPPYIDRVYYEVYIYRGANMSNYEKYYVTRPALVYKGNESEYSFSVGLVSYDEQYRSLLTDPIVANSDG</sequence>
<keyword evidence="2" id="KW-1185">Reference proteome</keyword>
<dbReference type="Proteomes" id="UP001162162">
    <property type="component" value="Unassembled WGS sequence"/>
</dbReference>
<protein>
    <recommendedName>
        <fullName evidence="3">Fibronectin type-III domain-containing protein</fullName>
    </recommendedName>
</protein>
<feature type="non-terminal residue" evidence="1">
    <location>
        <position position="390"/>
    </location>
</feature>
<dbReference type="AlphaFoldDB" id="A0AAV8YWJ4"/>
<comment type="caution">
    <text evidence="1">The sequence shown here is derived from an EMBL/GenBank/DDBJ whole genome shotgun (WGS) entry which is preliminary data.</text>
</comment>
<name>A0AAV8YWJ4_9CUCU</name>
<evidence type="ECO:0000313" key="1">
    <source>
        <dbReference type="EMBL" id="KAJ8955913.1"/>
    </source>
</evidence>
<reference evidence="1" key="1">
    <citation type="journal article" date="2023" name="Insect Mol. Biol.">
        <title>Genome sequencing provides insights into the evolution of gene families encoding plant cell wall-degrading enzymes in longhorned beetles.</title>
        <authorList>
            <person name="Shin N.R."/>
            <person name="Okamura Y."/>
            <person name="Kirsch R."/>
            <person name="Pauchet Y."/>
        </authorList>
    </citation>
    <scope>NUCLEOTIDE SEQUENCE</scope>
    <source>
        <strain evidence="1">AMC_N1</strain>
    </source>
</reference>